<protein>
    <recommendedName>
        <fullName evidence="3">16S rRNA (cytosine(967)-C(5))-methyltransferase</fullName>
        <ecNumber evidence="3">2.1.1.176</ecNumber>
    </recommendedName>
    <alternativeName>
        <fullName evidence="10">16S rRNA m5C967 methyltransferase</fullName>
    </alternativeName>
    <alternativeName>
        <fullName evidence="11">rRNA (cytosine-C(5)-)-methyltransferase RsmB</fullName>
    </alternativeName>
</protein>
<dbReference type="PRINTS" id="PR02008">
    <property type="entry name" value="RCMTFAMILY"/>
</dbReference>
<keyword evidence="8 13" id="KW-0949">S-adenosyl-L-methionine</keyword>
<gene>
    <name evidence="15" type="primary">rsmB</name>
    <name evidence="15" type="ORF">FYJ71_09350</name>
</gene>
<accession>A0A6N7XJ76</accession>
<dbReference type="Pfam" id="PF22458">
    <property type="entry name" value="RsmF-B_ferredox"/>
    <property type="match status" value="1"/>
</dbReference>
<feature type="domain" description="SAM-dependent MTase RsmB/NOP-type" evidence="14">
    <location>
        <begin position="167"/>
        <end position="451"/>
    </location>
</feature>
<evidence type="ECO:0000256" key="6">
    <source>
        <dbReference type="ARBA" id="ARBA00022603"/>
    </source>
</evidence>
<sequence>MSARNIAYKVLFDIEKNKKYSNISLDYYLKESDLDDLQRGFATELVYGVLENKIFLDGIINRHSKIKVKKMQYSVKISLRMGAYQLIFLDGVKDYAAINETVSMMKKIDKRSSNFVNAVLRNISRNIDDVFEHDENSIEGLATRYSFEKWIVERLVKENGIEKTRDILISLSEKPKIYLRVNRLRSSEFPSFDDYLDFVLERLSRDGIVGRKVEGIAEAIEVDSFKRIEKNELFTKGYISVQDISSMLVGNVLNPSENSVVLDLCSAPGGKSTHLAEIMNNTGKVVSHDIFEHKVKLVKSYCERLGINNVEISLGDASEFNPEYEGKFDYVLCDVPCSGMGIVRRKPEIKYKKEEDVVGLPILQLQILSNAAKYLKKGGSMVYSTCTIFDSENINVVQKFLNGNKDFVFESICGDPMTKLFEEERLRKGYLKIMPSKDNMDGFFICKLKKV</sequence>
<evidence type="ECO:0000256" key="11">
    <source>
        <dbReference type="ARBA" id="ARBA00031088"/>
    </source>
</evidence>
<evidence type="ECO:0000256" key="5">
    <source>
        <dbReference type="ARBA" id="ARBA00022552"/>
    </source>
</evidence>
<dbReference type="SUPFAM" id="SSF48013">
    <property type="entry name" value="NusB-like"/>
    <property type="match status" value="1"/>
</dbReference>
<evidence type="ECO:0000256" key="12">
    <source>
        <dbReference type="ARBA" id="ARBA00047283"/>
    </source>
</evidence>
<dbReference type="PROSITE" id="PS51686">
    <property type="entry name" value="SAM_MT_RSMB_NOP"/>
    <property type="match status" value="1"/>
</dbReference>
<evidence type="ECO:0000256" key="7">
    <source>
        <dbReference type="ARBA" id="ARBA00022679"/>
    </source>
</evidence>
<comment type="subcellular location">
    <subcellularLocation>
        <location evidence="2">Cytoplasm</location>
    </subcellularLocation>
</comment>
<dbReference type="GO" id="GO:0008649">
    <property type="term" value="F:rRNA methyltransferase activity"/>
    <property type="evidence" value="ECO:0007669"/>
    <property type="project" value="InterPro"/>
</dbReference>
<evidence type="ECO:0000256" key="13">
    <source>
        <dbReference type="PROSITE-ProRule" id="PRU01023"/>
    </source>
</evidence>
<dbReference type="InterPro" id="IPR035926">
    <property type="entry name" value="NusB-like_sf"/>
</dbReference>
<feature type="active site" description="Nucleophile" evidence="13">
    <location>
        <position position="386"/>
    </location>
</feature>
<keyword evidence="9 13" id="KW-0694">RNA-binding</keyword>
<comment type="caution">
    <text evidence="15">The sequence shown here is derived from an EMBL/GenBank/DDBJ whole genome shotgun (WGS) entry which is preliminary data.</text>
</comment>
<dbReference type="NCBIfam" id="TIGR00563">
    <property type="entry name" value="rsmB"/>
    <property type="match status" value="1"/>
</dbReference>
<dbReference type="RefSeq" id="WP_328597755.1">
    <property type="nucleotide sequence ID" value="NZ_VUNE01000005.1"/>
</dbReference>
<comment type="similarity">
    <text evidence="13">Belongs to the class I-like SAM-binding methyltransferase superfamily. RsmB/NOP family.</text>
</comment>
<evidence type="ECO:0000313" key="15">
    <source>
        <dbReference type="EMBL" id="MST63139.1"/>
    </source>
</evidence>
<name>A0A6N7XJ76_9FIRM</name>
<dbReference type="InterPro" id="IPR029063">
    <property type="entry name" value="SAM-dependent_MTases_sf"/>
</dbReference>
<dbReference type="SUPFAM" id="SSF53335">
    <property type="entry name" value="S-adenosyl-L-methionine-dependent methyltransferases"/>
    <property type="match status" value="1"/>
</dbReference>
<evidence type="ECO:0000313" key="16">
    <source>
        <dbReference type="Proteomes" id="UP000440713"/>
    </source>
</evidence>
<dbReference type="Gene3D" id="3.30.70.1170">
    <property type="entry name" value="Sun protein, domain 3"/>
    <property type="match status" value="1"/>
</dbReference>
<organism evidence="15 16">
    <name type="scientific">Peptostreptococcus porci</name>
    <dbReference type="NCBI Taxonomy" id="2652282"/>
    <lineage>
        <taxon>Bacteria</taxon>
        <taxon>Bacillati</taxon>
        <taxon>Bacillota</taxon>
        <taxon>Clostridia</taxon>
        <taxon>Peptostreptococcales</taxon>
        <taxon>Peptostreptococcaceae</taxon>
        <taxon>Peptostreptococcus</taxon>
    </lineage>
</organism>
<feature type="binding site" evidence="13">
    <location>
        <position position="289"/>
    </location>
    <ligand>
        <name>S-adenosyl-L-methionine</name>
        <dbReference type="ChEBI" id="CHEBI:59789"/>
    </ligand>
</feature>
<dbReference type="Pfam" id="PF01189">
    <property type="entry name" value="Methyltr_RsmB-F"/>
    <property type="match status" value="1"/>
</dbReference>
<dbReference type="Gene3D" id="1.10.940.10">
    <property type="entry name" value="NusB-like"/>
    <property type="match status" value="1"/>
</dbReference>
<evidence type="ECO:0000259" key="14">
    <source>
        <dbReference type="PROSITE" id="PS51686"/>
    </source>
</evidence>
<evidence type="ECO:0000256" key="9">
    <source>
        <dbReference type="ARBA" id="ARBA00022884"/>
    </source>
</evidence>
<evidence type="ECO:0000256" key="3">
    <source>
        <dbReference type="ARBA" id="ARBA00012140"/>
    </source>
</evidence>
<dbReference type="NCBIfam" id="NF011494">
    <property type="entry name" value="PRK14902.1"/>
    <property type="match status" value="1"/>
</dbReference>
<comment type="function">
    <text evidence="1">Specifically methylates the cytosine at position 967 (m5C967) of 16S rRNA.</text>
</comment>
<dbReference type="CDD" id="cd02440">
    <property type="entry name" value="AdoMet_MTases"/>
    <property type="match status" value="1"/>
</dbReference>
<dbReference type="GO" id="GO:0005737">
    <property type="term" value="C:cytoplasm"/>
    <property type="evidence" value="ECO:0007669"/>
    <property type="project" value="UniProtKB-SubCell"/>
</dbReference>
<dbReference type="InterPro" id="IPR004573">
    <property type="entry name" value="rRNA_ssu_MeTfrase_B"/>
</dbReference>
<evidence type="ECO:0000256" key="1">
    <source>
        <dbReference type="ARBA" id="ARBA00002724"/>
    </source>
</evidence>
<dbReference type="InterPro" id="IPR023267">
    <property type="entry name" value="RCMT"/>
</dbReference>
<dbReference type="Pfam" id="PF01029">
    <property type="entry name" value="NusB"/>
    <property type="match status" value="1"/>
</dbReference>
<comment type="catalytic activity">
    <reaction evidence="12">
        <text>cytidine(967) in 16S rRNA + S-adenosyl-L-methionine = 5-methylcytidine(967) in 16S rRNA + S-adenosyl-L-homocysteine + H(+)</text>
        <dbReference type="Rhea" id="RHEA:42748"/>
        <dbReference type="Rhea" id="RHEA-COMP:10219"/>
        <dbReference type="Rhea" id="RHEA-COMP:10220"/>
        <dbReference type="ChEBI" id="CHEBI:15378"/>
        <dbReference type="ChEBI" id="CHEBI:57856"/>
        <dbReference type="ChEBI" id="CHEBI:59789"/>
        <dbReference type="ChEBI" id="CHEBI:74483"/>
        <dbReference type="ChEBI" id="CHEBI:82748"/>
        <dbReference type="EC" id="2.1.1.176"/>
    </reaction>
</comment>
<dbReference type="InterPro" id="IPR054728">
    <property type="entry name" value="RsmB-like_ferredoxin"/>
</dbReference>
<dbReference type="Proteomes" id="UP000440713">
    <property type="component" value="Unassembled WGS sequence"/>
</dbReference>
<dbReference type="EMBL" id="VUNE01000005">
    <property type="protein sequence ID" value="MST63139.1"/>
    <property type="molecule type" value="Genomic_DNA"/>
</dbReference>
<dbReference type="FunFam" id="3.40.50.150:FF:000022">
    <property type="entry name" value="Ribosomal RNA small subunit methyltransferase B"/>
    <property type="match status" value="1"/>
</dbReference>
<dbReference type="AlphaFoldDB" id="A0A6N7XJ76"/>
<evidence type="ECO:0000256" key="10">
    <source>
        <dbReference type="ARBA" id="ARBA00030399"/>
    </source>
</evidence>
<keyword evidence="6 13" id="KW-0489">Methyltransferase</keyword>
<feature type="binding site" evidence="13">
    <location>
        <position position="316"/>
    </location>
    <ligand>
        <name>S-adenosyl-L-methionine</name>
        <dbReference type="ChEBI" id="CHEBI:59789"/>
    </ligand>
</feature>
<evidence type="ECO:0000256" key="4">
    <source>
        <dbReference type="ARBA" id="ARBA00022490"/>
    </source>
</evidence>
<feature type="binding site" evidence="13">
    <location>
        <position position="334"/>
    </location>
    <ligand>
        <name>S-adenosyl-L-methionine</name>
        <dbReference type="ChEBI" id="CHEBI:59789"/>
    </ligand>
</feature>
<proteinExistence type="inferred from homology"/>
<evidence type="ECO:0000256" key="2">
    <source>
        <dbReference type="ARBA" id="ARBA00004496"/>
    </source>
</evidence>
<reference evidence="15 16" key="1">
    <citation type="submission" date="2019-08" db="EMBL/GenBank/DDBJ databases">
        <title>In-depth cultivation of the pig gut microbiome towards novel bacterial diversity and tailored functional studies.</title>
        <authorList>
            <person name="Wylensek D."/>
            <person name="Hitch T.C.A."/>
            <person name="Clavel T."/>
        </authorList>
    </citation>
    <scope>NUCLEOTIDE SEQUENCE [LARGE SCALE GENOMIC DNA]</scope>
    <source>
        <strain evidence="15 16">WCA-SAB-591-4A-A</strain>
    </source>
</reference>
<keyword evidence="7 13" id="KW-0808">Transferase</keyword>
<dbReference type="PANTHER" id="PTHR22807:SF53">
    <property type="entry name" value="RIBOSOMAL RNA SMALL SUBUNIT METHYLTRANSFERASE B-RELATED"/>
    <property type="match status" value="1"/>
</dbReference>
<dbReference type="GO" id="GO:0003723">
    <property type="term" value="F:RNA binding"/>
    <property type="evidence" value="ECO:0007669"/>
    <property type="project" value="UniProtKB-UniRule"/>
</dbReference>
<dbReference type="InterPro" id="IPR006027">
    <property type="entry name" value="NusB_RsmB_TIM44"/>
</dbReference>
<keyword evidence="4" id="KW-0963">Cytoplasm</keyword>
<dbReference type="Gene3D" id="3.40.50.150">
    <property type="entry name" value="Vaccinia Virus protein VP39"/>
    <property type="match status" value="1"/>
</dbReference>
<dbReference type="InterPro" id="IPR001678">
    <property type="entry name" value="MeTrfase_RsmB-F_NOP2_dom"/>
</dbReference>
<feature type="binding site" evidence="13">
    <location>
        <begin position="265"/>
        <end position="271"/>
    </location>
    <ligand>
        <name>S-adenosyl-L-methionine</name>
        <dbReference type="ChEBI" id="CHEBI:59789"/>
    </ligand>
</feature>
<keyword evidence="16" id="KW-1185">Reference proteome</keyword>
<dbReference type="GO" id="GO:0006355">
    <property type="term" value="P:regulation of DNA-templated transcription"/>
    <property type="evidence" value="ECO:0007669"/>
    <property type="project" value="InterPro"/>
</dbReference>
<dbReference type="EC" id="2.1.1.176" evidence="3"/>
<dbReference type="InterPro" id="IPR049560">
    <property type="entry name" value="MeTrfase_RsmB-F_NOP2_cat"/>
</dbReference>
<keyword evidence="5" id="KW-0698">rRNA processing</keyword>
<dbReference type="PANTHER" id="PTHR22807">
    <property type="entry name" value="NOP2 YEAST -RELATED NOL1/NOP2/FMU SUN DOMAIN-CONTAINING"/>
    <property type="match status" value="1"/>
</dbReference>
<evidence type="ECO:0000256" key="8">
    <source>
        <dbReference type="ARBA" id="ARBA00022691"/>
    </source>
</evidence>